<dbReference type="EMBL" id="CM041537">
    <property type="protein sequence ID" value="KAI3369640.1"/>
    <property type="molecule type" value="Genomic_DNA"/>
</dbReference>
<dbReference type="Proteomes" id="UP000831701">
    <property type="component" value="Chromosome 7"/>
</dbReference>
<proteinExistence type="predicted"/>
<keyword evidence="2" id="KW-1185">Reference proteome</keyword>
<comment type="caution">
    <text evidence="1">The sequence shown here is derived from an EMBL/GenBank/DDBJ whole genome shotgun (WGS) entry which is preliminary data.</text>
</comment>
<protein>
    <submittedName>
        <fullName evidence="1">Uncharacterized protein</fullName>
    </submittedName>
</protein>
<organism evidence="1 2">
    <name type="scientific">Scortum barcoo</name>
    <name type="common">barcoo grunter</name>
    <dbReference type="NCBI Taxonomy" id="214431"/>
    <lineage>
        <taxon>Eukaryota</taxon>
        <taxon>Metazoa</taxon>
        <taxon>Chordata</taxon>
        <taxon>Craniata</taxon>
        <taxon>Vertebrata</taxon>
        <taxon>Euteleostomi</taxon>
        <taxon>Actinopterygii</taxon>
        <taxon>Neopterygii</taxon>
        <taxon>Teleostei</taxon>
        <taxon>Neoteleostei</taxon>
        <taxon>Acanthomorphata</taxon>
        <taxon>Eupercaria</taxon>
        <taxon>Centrarchiformes</taxon>
        <taxon>Terapontoidei</taxon>
        <taxon>Terapontidae</taxon>
        <taxon>Scortum</taxon>
    </lineage>
</organism>
<evidence type="ECO:0000313" key="1">
    <source>
        <dbReference type="EMBL" id="KAI3369640.1"/>
    </source>
</evidence>
<evidence type="ECO:0000313" key="2">
    <source>
        <dbReference type="Proteomes" id="UP000831701"/>
    </source>
</evidence>
<gene>
    <name evidence="1" type="ORF">L3Q82_025358</name>
</gene>
<accession>A0ACB8WPR1</accession>
<reference evidence="1" key="1">
    <citation type="submission" date="2022-04" db="EMBL/GenBank/DDBJ databases">
        <title>Jade perch genome.</title>
        <authorList>
            <person name="Chao B."/>
        </authorList>
    </citation>
    <scope>NUCLEOTIDE SEQUENCE</scope>
    <source>
        <strain evidence="1">CB-2022</strain>
    </source>
</reference>
<name>A0ACB8WPR1_9TELE</name>
<sequence>MKKETTRTVTSPGLAGVTGAPPWSQAWGWGCRQAPGGRVPLGGGEVLPQVEEFKYLGVLFTRWLGRSLRDRVRSSGHSGGARSRAAAPSHREESAEMAWASVSECPLDASLGRCSRLVMSHREEAPGRPRTRWRDYALSAAGLGTPRGSPRKRAGGSVWGEGSLGISLLRLLPPLKTRSRIQADEDGWMDGY</sequence>